<dbReference type="PROSITE" id="PS50157">
    <property type="entry name" value="ZINC_FINGER_C2H2_2"/>
    <property type="match status" value="3"/>
</dbReference>
<protein>
    <recommendedName>
        <fullName evidence="9">C2H2-type domain-containing protein</fullName>
    </recommendedName>
</protein>
<evidence type="ECO:0000256" key="4">
    <source>
        <dbReference type="ARBA" id="ARBA00022771"/>
    </source>
</evidence>
<dbReference type="GO" id="GO:0003676">
    <property type="term" value="F:nucleic acid binding"/>
    <property type="evidence" value="ECO:0007669"/>
    <property type="project" value="InterPro"/>
</dbReference>
<dbReference type="GO" id="GO:0005634">
    <property type="term" value="C:nucleus"/>
    <property type="evidence" value="ECO:0007669"/>
    <property type="project" value="UniProtKB-SubCell"/>
</dbReference>
<dbReference type="GO" id="GO:0008270">
    <property type="term" value="F:zinc ion binding"/>
    <property type="evidence" value="ECO:0007669"/>
    <property type="project" value="UniProtKB-KW"/>
</dbReference>
<keyword evidence="11" id="KW-1185">Reference proteome</keyword>
<dbReference type="EMBL" id="BGPR01007309">
    <property type="protein sequence ID" value="GBN25920.1"/>
    <property type="molecule type" value="Genomic_DNA"/>
</dbReference>
<evidence type="ECO:0000256" key="5">
    <source>
        <dbReference type="ARBA" id="ARBA00022833"/>
    </source>
</evidence>
<dbReference type="Gene3D" id="3.30.160.60">
    <property type="entry name" value="Classic Zinc Finger"/>
    <property type="match status" value="5"/>
</dbReference>
<accession>A0A4Y2MHR3</accession>
<dbReference type="PROSITE" id="PS00028">
    <property type="entry name" value="ZINC_FINGER_C2H2_1"/>
    <property type="match status" value="6"/>
</dbReference>
<dbReference type="Pfam" id="PF12874">
    <property type="entry name" value="zf-met"/>
    <property type="match status" value="5"/>
</dbReference>
<feature type="compositionally biased region" description="Low complexity" evidence="8">
    <location>
        <begin position="393"/>
        <end position="402"/>
    </location>
</feature>
<dbReference type="InterPro" id="IPR051868">
    <property type="entry name" value="ZN346_ZMAT4"/>
</dbReference>
<gene>
    <name evidence="10" type="ORF">AVEN_83309_1</name>
</gene>
<evidence type="ECO:0000256" key="7">
    <source>
        <dbReference type="PROSITE-ProRule" id="PRU00042"/>
    </source>
</evidence>
<feature type="region of interest" description="Disordered" evidence="8">
    <location>
        <begin position="373"/>
        <end position="404"/>
    </location>
</feature>
<dbReference type="Proteomes" id="UP000499080">
    <property type="component" value="Unassembled WGS sequence"/>
</dbReference>
<dbReference type="AlphaFoldDB" id="A0A4Y2MHR3"/>
<dbReference type="SMART" id="SM00355">
    <property type="entry name" value="ZnF_C2H2"/>
    <property type="match status" value="6"/>
</dbReference>
<dbReference type="SMART" id="SM00451">
    <property type="entry name" value="ZnF_U1"/>
    <property type="match status" value="6"/>
</dbReference>
<proteinExistence type="predicted"/>
<feature type="region of interest" description="Disordered" evidence="8">
    <location>
        <begin position="125"/>
        <end position="149"/>
    </location>
</feature>
<evidence type="ECO:0000256" key="6">
    <source>
        <dbReference type="ARBA" id="ARBA00023242"/>
    </source>
</evidence>
<dbReference type="InterPro" id="IPR003604">
    <property type="entry name" value="Matrin/U1-like-C_Znf_C2H2"/>
</dbReference>
<evidence type="ECO:0000256" key="1">
    <source>
        <dbReference type="ARBA" id="ARBA00004123"/>
    </source>
</evidence>
<dbReference type="InterPro" id="IPR036236">
    <property type="entry name" value="Znf_C2H2_sf"/>
</dbReference>
<keyword evidence="5" id="KW-0862">Zinc</keyword>
<evidence type="ECO:0000256" key="8">
    <source>
        <dbReference type="SAM" id="MobiDB-lite"/>
    </source>
</evidence>
<comment type="subcellular location">
    <subcellularLocation>
        <location evidence="1">Nucleus</location>
    </subcellularLocation>
</comment>
<evidence type="ECO:0000259" key="9">
    <source>
        <dbReference type="PROSITE" id="PS50157"/>
    </source>
</evidence>
<organism evidence="10 11">
    <name type="scientific">Araneus ventricosus</name>
    <name type="common">Orbweaver spider</name>
    <name type="synonym">Epeira ventricosa</name>
    <dbReference type="NCBI Taxonomy" id="182803"/>
    <lineage>
        <taxon>Eukaryota</taxon>
        <taxon>Metazoa</taxon>
        <taxon>Ecdysozoa</taxon>
        <taxon>Arthropoda</taxon>
        <taxon>Chelicerata</taxon>
        <taxon>Arachnida</taxon>
        <taxon>Araneae</taxon>
        <taxon>Araneomorphae</taxon>
        <taxon>Entelegynae</taxon>
        <taxon>Araneoidea</taxon>
        <taxon>Araneidae</taxon>
        <taxon>Araneus</taxon>
    </lineage>
</organism>
<keyword evidence="3" id="KW-0677">Repeat</keyword>
<reference evidence="10 11" key="1">
    <citation type="journal article" date="2019" name="Sci. Rep.">
        <title>Orb-weaving spider Araneus ventricosus genome elucidates the spidroin gene catalogue.</title>
        <authorList>
            <person name="Kono N."/>
            <person name="Nakamura H."/>
            <person name="Ohtoshi R."/>
            <person name="Moran D.A.P."/>
            <person name="Shinohara A."/>
            <person name="Yoshida Y."/>
            <person name="Fujiwara M."/>
            <person name="Mori M."/>
            <person name="Tomita M."/>
            <person name="Arakawa K."/>
        </authorList>
    </citation>
    <scope>NUCLEOTIDE SEQUENCE [LARGE SCALE GENOMIC DNA]</scope>
</reference>
<dbReference type="OrthoDB" id="1925236at2759"/>
<keyword evidence="6" id="KW-0539">Nucleus</keyword>
<comment type="caution">
    <text evidence="10">The sequence shown here is derived from an EMBL/GenBank/DDBJ whole genome shotgun (WGS) entry which is preliminary data.</text>
</comment>
<dbReference type="InterPro" id="IPR013087">
    <property type="entry name" value="Znf_C2H2_type"/>
</dbReference>
<feature type="compositionally biased region" description="Basic and acidic residues" evidence="8">
    <location>
        <begin position="125"/>
        <end position="136"/>
    </location>
</feature>
<evidence type="ECO:0000256" key="3">
    <source>
        <dbReference type="ARBA" id="ARBA00022737"/>
    </source>
</evidence>
<evidence type="ECO:0000313" key="10">
    <source>
        <dbReference type="EMBL" id="GBN25920.1"/>
    </source>
</evidence>
<dbReference type="PANTHER" id="PTHR46144:SF6">
    <property type="entry name" value="C2H2-TYPE DOMAIN-CONTAINING PROTEIN"/>
    <property type="match status" value="1"/>
</dbReference>
<dbReference type="PANTHER" id="PTHR46144">
    <property type="entry name" value="ZINC FINGER PROTEIN 385B-LIKE"/>
    <property type="match status" value="1"/>
</dbReference>
<keyword evidence="4 7" id="KW-0863">Zinc-finger</keyword>
<feature type="domain" description="C2H2-type" evidence="9">
    <location>
        <begin position="93"/>
        <end position="122"/>
    </location>
</feature>
<keyword evidence="2" id="KW-0479">Metal-binding</keyword>
<feature type="domain" description="C2H2-type" evidence="9">
    <location>
        <begin position="211"/>
        <end position="240"/>
    </location>
</feature>
<name>A0A4Y2MHR3_ARAVE</name>
<sequence length="418" mass="47335">MGSKDTDALLNKDMTPAGRKYQELFNDSDDDDSFPEIECDLCSKSFSSVKAYEQHLSGKKHHQMLSKKKLMKKIGPTNGEEDENIDPDPTDELQCDVCEKTFSGYKPYIAHMKGSIHAKTVKQQKLRESLKDKPEVLAENGDEAESEDDDLLERPFARCSACKKVFYDPVSYQKHMTGSAHKKKMLQQRTLDSLKNELRDDPQVEDDEFFTKCDVCNKQFSGPVPFKIHLKSGVHESQVKRVQAMGKLKDFFLEDSTTGKMVCKECKKMFTDPFAFKLHLDNNSHEKENVKDKVLEFVASNPEIVAMKSVENISSEDESEQNAGYEKGYYFLVCKLCHMSFTGLESARDHVHSKKHVNAKDEKKKLKLLKSRMTEKKGDQIPANGTNGQVKNASATSKTAASEMDVHLADGNEDFELV</sequence>
<feature type="domain" description="C2H2-type" evidence="9">
    <location>
        <begin position="261"/>
        <end position="290"/>
    </location>
</feature>
<evidence type="ECO:0000256" key="2">
    <source>
        <dbReference type="ARBA" id="ARBA00022723"/>
    </source>
</evidence>
<feature type="compositionally biased region" description="Acidic residues" evidence="8">
    <location>
        <begin position="140"/>
        <end position="149"/>
    </location>
</feature>
<dbReference type="SUPFAM" id="SSF57667">
    <property type="entry name" value="beta-beta-alpha zinc fingers"/>
    <property type="match status" value="5"/>
</dbReference>
<feature type="compositionally biased region" description="Polar residues" evidence="8">
    <location>
        <begin position="383"/>
        <end position="392"/>
    </location>
</feature>
<evidence type="ECO:0000313" key="11">
    <source>
        <dbReference type="Proteomes" id="UP000499080"/>
    </source>
</evidence>